<reference evidence="9 10" key="1">
    <citation type="journal article" date="2021" name="Pathogens">
        <title>Isolation and Characterization of Kingella bonacorsii sp. nov., A Novel Kingella Species Detected in a Stable Periodontitis Subject.</title>
        <authorList>
            <person name="Antezack A."/>
            <person name="Boxberger M."/>
            <person name="Rolland C."/>
            <person name="Monnet-Corti V."/>
            <person name="La Scola B."/>
        </authorList>
    </citation>
    <scope>NUCLEOTIDE SEQUENCE [LARGE SCALE GENOMIC DNA]</scope>
    <source>
        <strain evidence="9 10">Marseille-Q4569</strain>
    </source>
</reference>
<dbReference type="InterPro" id="IPR005467">
    <property type="entry name" value="His_kinase_dom"/>
</dbReference>
<keyword evidence="5 9" id="KW-0418">Kinase</keyword>
<dbReference type="InterPro" id="IPR003594">
    <property type="entry name" value="HATPase_dom"/>
</dbReference>
<evidence type="ECO:0000256" key="4">
    <source>
        <dbReference type="ARBA" id="ARBA00022679"/>
    </source>
</evidence>
<evidence type="ECO:0000256" key="5">
    <source>
        <dbReference type="ARBA" id="ARBA00022777"/>
    </source>
</evidence>
<feature type="transmembrane region" description="Helical" evidence="7">
    <location>
        <begin position="143"/>
        <end position="159"/>
    </location>
</feature>
<evidence type="ECO:0000256" key="6">
    <source>
        <dbReference type="ARBA" id="ARBA00023012"/>
    </source>
</evidence>
<sequence length="543" mass="61074">MAALKDKDIGILDDWDEQSKRVINMINIARISIFCSLLIFLAVIHNIRGTEQTLAAYAPMVRNEGWLQIWCTVYGAIIMFSLANPKWQLQPKTRTLPNASAVSDITMMGILTALAGGVSSGFGILALPFLATACVLSYGRYPLLYGSYAALLITGDILWKFYPFSMDVIRSNLSLLTGKILLMAACYIVPLLTSLSARYLVTADDSVRNHRTAFERLSALNKIVLNRIQEAVIVVDQDCLVWTHNRQAKQYFSELESNELAPFLSGLVKTWRLKPEESFSNLSPINSTLMYVRAIPIIQEDTELLMLFARAERERQAEAQTLKLTALGLLTANLAHEIRNPLSAMRQASGLIQETAEEDANPMYRKLSDIIEKNITRIDKMLEDITSLNRSDRIDTKGIHLTQFWLSFIQEFYLTNPEAKNCLRLDVPNGSSFIALFDAAHLQQIMWNLCNNAWRHCRKQKGSIVVSLRVFGKNNISLRVWDDGPGVSETIREHLFEPFNTSEAEGTGLGLYVARELAHANNGDLCYVPHAKSFELILPRAPK</sequence>
<evidence type="ECO:0000256" key="7">
    <source>
        <dbReference type="SAM" id="Phobius"/>
    </source>
</evidence>
<dbReference type="SMART" id="SM00387">
    <property type="entry name" value="HATPase_c"/>
    <property type="match status" value="1"/>
</dbReference>
<dbReference type="Proteomes" id="UP000614058">
    <property type="component" value="Unassembled WGS sequence"/>
</dbReference>
<accession>A0ABS1BQP0</accession>
<feature type="transmembrane region" description="Helical" evidence="7">
    <location>
        <begin position="180"/>
        <end position="201"/>
    </location>
</feature>
<dbReference type="Gene3D" id="3.30.565.10">
    <property type="entry name" value="Histidine kinase-like ATPase, C-terminal domain"/>
    <property type="match status" value="1"/>
</dbReference>
<keyword evidence="10" id="KW-1185">Reference proteome</keyword>
<dbReference type="SUPFAM" id="SSF47384">
    <property type="entry name" value="Homodimeric domain of signal transducing histidine kinase"/>
    <property type="match status" value="1"/>
</dbReference>
<proteinExistence type="predicted"/>
<dbReference type="CDD" id="cd00082">
    <property type="entry name" value="HisKA"/>
    <property type="match status" value="1"/>
</dbReference>
<dbReference type="InterPro" id="IPR036097">
    <property type="entry name" value="HisK_dim/P_sf"/>
</dbReference>
<dbReference type="InterPro" id="IPR036890">
    <property type="entry name" value="HATPase_C_sf"/>
</dbReference>
<dbReference type="SMART" id="SM00388">
    <property type="entry name" value="HisKA"/>
    <property type="match status" value="1"/>
</dbReference>
<dbReference type="Pfam" id="PF25323">
    <property type="entry name" value="6TM_PilS"/>
    <property type="match status" value="1"/>
</dbReference>
<evidence type="ECO:0000256" key="3">
    <source>
        <dbReference type="ARBA" id="ARBA00022553"/>
    </source>
</evidence>
<evidence type="ECO:0000313" key="10">
    <source>
        <dbReference type="Proteomes" id="UP000614058"/>
    </source>
</evidence>
<dbReference type="EC" id="2.7.13.3" evidence="2"/>
<keyword evidence="4" id="KW-0808">Transferase</keyword>
<dbReference type="SUPFAM" id="SSF55874">
    <property type="entry name" value="ATPase domain of HSP90 chaperone/DNA topoisomerase II/histidine kinase"/>
    <property type="match status" value="1"/>
</dbReference>
<feature type="domain" description="Histidine kinase" evidence="8">
    <location>
        <begin position="333"/>
        <end position="525"/>
    </location>
</feature>
<gene>
    <name evidence="9" type="ORF">JDW22_03080</name>
</gene>
<comment type="catalytic activity">
    <reaction evidence="1">
        <text>ATP + protein L-histidine = ADP + protein N-phospho-L-histidine.</text>
        <dbReference type="EC" id="2.7.13.3"/>
    </reaction>
</comment>
<dbReference type="PROSITE" id="PS50109">
    <property type="entry name" value="HIS_KIN"/>
    <property type="match status" value="1"/>
</dbReference>
<dbReference type="Pfam" id="PF02518">
    <property type="entry name" value="HATPase_c"/>
    <property type="match status" value="1"/>
</dbReference>
<evidence type="ECO:0000313" key="9">
    <source>
        <dbReference type="EMBL" id="MBK0395600.1"/>
    </source>
</evidence>
<keyword evidence="7" id="KW-1133">Transmembrane helix</keyword>
<dbReference type="EMBL" id="JAEHNZ010000001">
    <property type="protein sequence ID" value="MBK0395600.1"/>
    <property type="molecule type" value="Genomic_DNA"/>
</dbReference>
<feature type="transmembrane region" description="Helical" evidence="7">
    <location>
        <begin position="28"/>
        <end position="47"/>
    </location>
</feature>
<keyword evidence="3" id="KW-0597">Phosphoprotein</keyword>
<keyword evidence="7" id="KW-0812">Transmembrane</keyword>
<organism evidence="9 10">
    <name type="scientific">Kingella bonacorsii</name>
    <dbReference type="NCBI Taxonomy" id="2796361"/>
    <lineage>
        <taxon>Bacteria</taxon>
        <taxon>Pseudomonadati</taxon>
        <taxon>Pseudomonadota</taxon>
        <taxon>Betaproteobacteria</taxon>
        <taxon>Neisseriales</taxon>
        <taxon>Neisseriaceae</taxon>
        <taxon>Kingella</taxon>
    </lineage>
</organism>
<keyword evidence="6" id="KW-0902">Two-component regulatory system</keyword>
<feature type="transmembrane region" description="Helical" evidence="7">
    <location>
        <begin position="105"/>
        <end position="131"/>
    </location>
</feature>
<comment type="caution">
    <text evidence="9">The sequence shown here is derived from an EMBL/GenBank/DDBJ whole genome shotgun (WGS) entry which is preliminary data.</text>
</comment>
<dbReference type="InterPro" id="IPR003661">
    <property type="entry name" value="HisK_dim/P_dom"/>
</dbReference>
<evidence type="ECO:0000256" key="1">
    <source>
        <dbReference type="ARBA" id="ARBA00000085"/>
    </source>
</evidence>
<dbReference type="RefSeq" id="WP_200521661.1">
    <property type="nucleotide sequence ID" value="NZ_JAEHNZ010000001.1"/>
</dbReference>
<dbReference type="InterPro" id="IPR050736">
    <property type="entry name" value="Sensor_HK_Regulatory"/>
</dbReference>
<dbReference type="PRINTS" id="PR00344">
    <property type="entry name" value="BCTRLSENSOR"/>
</dbReference>
<dbReference type="GO" id="GO:0016301">
    <property type="term" value="F:kinase activity"/>
    <property type="evidence" value="ECO:0007669"/>
    <property type="project" value="UniProtKB-KW"/>
</dbReference>
<dbReference type="PANTHER" id="PTHR43711:SF31">
    <property type="entry name" value="HISTIDINE KINASE"/>
    <property type="match status" value="1"/>
</dbReference>
<protein>
    <recommendedName>
        <fullName evidence="2">histidine kinase</fullName>
        <ecNumber evidence="2">2.7.13.3</ecNumber>
    </recommendedName>
</protein>
<dbReference type="Gene3D" id="1.10.287.130">
    <property type="match status" value="1"/>
</dbReference>
<name>A0ABS1BQP0_9NEIS</name>
<dbReference type="InterPro" id="IPR004358">
    <property type="entry name" value="Sig_transdc_His_kin-like_C"/>
</dbReference>
<feature type="transmembrane region" description="Helical" evidence="7">
    <location>
        <begin position="67"/>
        <end position="84"/>
    </location>
</feature>
<evidence type="ECO:0000259" key="8">
    <source>
        <dbReference type="PROSITE" id="PS50109"/>
    </source>
</evidence>
<dbReference type="PANTHER" id="PTHR43711">
    <property type="entry name" value="TWO-COMPONENT HISTIDINE KINASE"/>
    <property type="match status" value="1"/>
</dbReference>
<dbReference type="Pfam" id="PF00512">
    <property type="entry name" value="HisKA"/>
    <property type="match status" value="1"/>
</dbReference>
<evidence type="ECO:0000256" key="2">
    <source>
        <dbReference type="ARBA" id="ARBA00012438"/>
    </source>
</evidence>
<keyword evidence="7" id="KW-0472">Membrane</keyword>